<evidence type="ECO:0000256" key="3">
    <source>
        <dbReference type="ARBA" id="ARBA00022946"/>
    </source>
</evidence>
<dbReference type="SMART" id="SM00733">
    <property type="entry name" value="Mterf"/>
    <property type="match status" value="7"/>
</dbReference>
<reference evidence="4" key="1">
    <citation type="submission" date="2022-04" db="EMBL/GenBank/DDBJ databases">
        <title>Carnegiea gigantea Genome sequencing and assembly v2.</title>
        <authorList>
            <person name="Copetti D."/>
            <person name="Sanderson M.J."/>
            <person name="Burquez A."/>
            <person name="Wojciechowski M.F."/>
        </authorList>
    </citation>
    <scope>NUCLEOTIDE SEQUENCE</scope>
    <source>
        <strain evidence="4">SGP5-SGP5p</strain>
        <tissue evidence="4">Aerial part</tissue>
    </source>
</reference>
<dbReference type="Gene3D" id="1.25.70.10">
    <property type="entry name" value="Transcription termination factor 3, mitochondrial"/>
    <property type="match status" value="1"/>
</dbReference>
<keyword evidence="2" id="KW-0806">Transcription termination</keyword>
<dbReference type="PANTHER" id="PTHR13068">
    <property type="entry name" value="CGI-12 PROTEIN-RELATED"/>
    <property type="match status" value="1"/>
</dbReference>
<dbReference type="PANTHER" id="PTHR13068:SF9">
    <property type="entry name" value="TRANSCRIPTION TERMINATION FACTOR MTERF5, CHLOROPLASTIC"/>
    <property type="match status" value="1"/>
</dbReference>
<evidence type="ECO:0000313" key="4">
    <source>
        <dbReference type="EMBL" id="KAJ8445990.1"/>
    </source>
</evidence>
<dbReference type="Pfam" id="PF02536">
    <property type="entry name" value="mTERF"/>
    <property type="match status" value="1"/>
</dbReference>
<sequence>MGPLLGSPPISPAKQATKISLIEVKSLKSSVLNQCMSYRSLSALAPSGKCRALRSSPCLVVLLRSQAHVGVKVVFCWARFGIAEPRTQSALSIRALRPTLLVAEREEAKAVLTLFLKKQGLSSATAARTLNKSDHFIDHLVSKLHSIHISRYLVGRELTTLEIRDALIPYLENLLNEHGNAFVDVVENFPDMPGKEKTAEVVSPTGVLESKKLPNVTRKSCKLRAMARVSGSTPAEKLPQHVVYLIDLGMELEKIQQVTRKFPAFASYSLEGKVKPVVEFLLELGVSKSDIPIIIGKRPQLCGISLSENLIPTMKFLESLGLDKKNWANVIYRSPPLLTHSRQKLKSTVDFLHEMGLTVEDVGKVLTRWPTIIGYSVENNLRPTAEYFQMLGVNVSALLPRSPQTFGLSIEGNLKPVTEFFLQRGYTLEDLRTMIQRCGTLYTFSLEKNLIPKWEFFLTMDYQRSELVKFPQYFAYSLGERIKPRYALVRQRGVKLLLNQVLSLSDKEFDKALKRKLKKKLDGVVLTE</sequence>
<evidence type="ECO:0000313" key="5">
    <source>
        <dbReference type="Proteomes" id="UP001153076"/>
    </source>
</evidence>
<keyword evidence="2" id="KW-0805">Transcription regulation</keyword>
<dbReference type="Proteomes" id="UP001153076">
    <property type="component" value="Unassembled WGS sequence"/>
</dbReference>
<protein>
    <recommendedName>
        <fullName evidence="6">Transcription termination factor MTERF5, chloroplastic</fullName>
    </recommendedName>
</protein>
<keyword evidence="2" id="KW-0804">Transcription</keyword>
<dbReference type="GO" id="GO:0003676">
    <property type="term" value="F:nucleic acid binding"/>
    <property type="evidence" value="ECO:0007669"/>
    <property type="project" value="InterPro"/>
</dbReference>
<dbReference type="GO" id="GO:0006353">
    <property type="term" value="P:DNA-templated transcription termination"/>
    <property type="evidence" value="ECO:0007669"/>
    <property type="project" value="UniProtKB-KW"/>
</dbReference>
<keyword evidence="3" id="KW-0809">Transit peptide</keyword>
<accession>A0A9Q1KN36</accession>
<comment type="caution">
    <text evidence="4">The sequence shown here is derived from an EMBL/GenBank/DDBJ whole genome shotgun (WGS) entry which is preliminary data.</text>
</comment>
<proteinExistence type="inferred from homology"/>
<name>A0A9Q1KN36_9CARY</name>
<comment type="similarity">
    <text evidence="1">Belongs to the mTERF family.</text>
</comment>
<organism evidence="4 5">
    <name type="scientific">Carnegiea gigantea</name>
    <dbReference type="NCBI Taxonomy" id="171969"/>
    <lineage>
        <taxon>Eukaryota</taxon>
        <taxon>Viridiplantae</taxon>
        <taxon>Streptophyta</taxon>
        <taxon>Embryophyta</taxon>
        <taxon>Tracheophyta</taxon>
        <taxon>Spermatophyta</taxon>
        <taxon>Magnoliopsida</taxon>
        <taxon>eudicotyledons</taxon>
        <taxon>Gunneridae</taxon>
        <taxon>Pentapetalae</taxon>
        <taxon>Caryophyllales</taxon>
        <taxon>Cactineae</taxon>
        <taxon>Cactaceae</taxon>
        <taxon>Cactoideae</taxon>
        <taxon>Echinocereeae</taxon>
        <taxon>Carnegiea</taxon>
    </lineage>
</organism>
<keyword evidence="5" id="KW-1185">Reference proteome</keyword>
<dbReference type="InterPro" id="IPR038538">
    <property type="entry name" value="MTERF_sf"/>
</dbReference>
<evidence type="ECO:0000256" key="2">
    <source>
        <dbReference type="ARBA" id="ARBA00022472"/>
    </source>
</evidence>
<dbReference type="OrthoDB" id="637682at2759"/>
<dbReference type="EMBL" id="JAKOGI010000064">
    <property type="protein sequence ID" value="KAJ8445990.1"/>
    <property type="molecule type" value="Genomic_DNA"/>
</dbReference>
<dbReference type="InterPro" id="IPR003690">
    <property type="entry name" value="MTERF"/>
</dbReference>
<evidence type="ECO:0008006" key="6">
    <source>
        <dbReference type="Google" id="ProtNLM"/>
    </source>
</evidence>
<dbReference type="AlphaFoldDB" id="A0A9Q1KN36"/>
<gene>
    <name evidence="4" type="ORF">Cgig2_017493</name>
</gene>
<evidence type="ECO:0000256" key="1">
    <source>
        <dbReference type="ARBA" id="ARBA00007692"/>
    </source>
</evidence>